<reference evidence="2" key="1">
    <citation type="submission" date="2016-10" db="EMBL/GenBank/DDBJ databases">
        <authorList>
            <person name="Varghese N."/>
            <person name="Submissions S."/>
        </authorList>
    </citation>
    <scope>NUCLEOTIDE SEQUENCE [LARGE SCALE GENOMIC DNA]</scope>
    <source>
        <strain evidence="2">SP</strain>
    </source>
</reference>
<protein>
    <submittedName>
        <fullName evidence="1">Uncharacterized protein</fullName>
    </submittedName>
</protein>
<gene>
    <name evidence="1" type="ORF">SAMN05421736_12119</name>
</gene>
<dbReference type="AlphaFoldDB" id="A0A1H3UFQ4"/>
<organism evidence="1 2">
    <name type="scientific">Evansella caseinilytica</name>
    <dbReference type="NCBI Taxonomy" id="1503961"/>
    <lineage>
        <taxon>Bacteria</taxon>
        <taxon>Bacillati</taxon>
        <taxon>Bacillota</taxon>
        <taxon>Bacilli</taxon>
        <taxon>Bacillales</taxon>
        <taxon>Bacillaceae</taxon>
        <taxon>Evansella</taxon>
    </lineage>
</organism>
<dbReference type="EMBL" id="FNPI01000021">
    <property type="protein sequence ID" value="SDZ61254.1"/>
    <property type="molecule type" value="Genomic_DNA"/>
</dbReference>
<proteinExistence type="predicted"/>
<keyword evidence="2" id="KW-1185">Reference proteome</keyword>
<name>A0A1H3UFQ4_9BACI</name>
<accession>A0A1H3UFQ4</accession>
<sequence>MISLVIAVCFAAGGAYLVINYLDTIKKQKQELVERIVLRVAQVHGGIISITELAAASEMTISEAEEVLENFSRRGVAVRKLAGNGAAVYQFSTLLSAEEKKQAKSIYEL</sequence>
<dbReference type="Proteomes" id="UP000198935">
    <property type="component" value="Unassembled WGS sequence"/>
</dbReference>
<evidence type="ECO:0000313" key="2">
    <source>
        <dbReference type="Proteomes" id="UP000198935"/>
    </source>
</evidence>
<evidence type="ECO:0000313" key="1">
    <source>
        <dbReference type="EMBL" id="SDZ61254.1"/>
    </source>
</evidence>